<evidence type="ECO:0000313" key="4">
    <source>
        <dbReference type="Proteomes" id="UP000800036"/>
    </source>
</evidence>
<dbReference type="InterPro" id="IPR000073">
    <property type="entry name" value="AB_hydrolase_1"/>
</dbReference>
<feature type="region of interest" description="Disordered" evidence="1">
    <location>
        <begin position="41"/>
        <end position="83"/>
    </location>
</feature>
<feature type="compositionally biased region" description="Polar residues" evidence="1">
    <location>
        <begin position="255"/>
        <end position="270"/>
    </location>
</feature>
<evidence type="ECO:0000256" key="1">
    <source>
        <dbReference type="SAM" id="MobiDB-lite"/>
    </source>
</evidence>
<feature type="domain" description="Serine aminopeptidase S33" evidence="2">
    <location>
        <begin position="100"/>
        <end position="260"/>
    </location>
</feature>
<evidence type="ECO:0000259" key="2">
    <source>
        <dbReference type="Pfam" id="PF12146"/>
    </source>
</evidence>
<protein>
    <submittedName>
        <fullName evidence="3">Alpha/beta-hydrolase</fullName>
    </submittedName>
</protein>
<reference evidence="3" key="1">
    <citation type="journal article" date="2020" name="Stud. Mycol.">
        <title>101 Dothideomycetes genomes: a test case for predicting lifestyles and emergence of pathogens.</title>
        <authorList>
            <person name="Haridas S."/>
            <person name="Albert R."/>
            <person name="Binder M."/>
            <person name="Bloem J."/>
            <person name="Labutti K."/>
            <person name="Salamov A."/>
            <person name="Andreopoulos B."/>
            <person name="Baker S."/>
            <person name="Barry K."/>
            <person name="Bills G."/>
            <person name="Bluhm B."/>
            <person name="Cannon C."/>
            <person name="Castanera R."/>
            <person name="Culley D."/>
            <person name="Daum C."/>
            <person name="Ezra D."/>
            <person name="Gonzalez J."/>
            <person name="Henrissat B."/>
            <person name="Kuo A."/>
            <person name="Liang C."/>
            <person name="Lipzen A."/>
            <person name="Lutzoni F."/>
            <person name="Magnuson J."/>
            <person name="Mondo S."/>
            <person name="Nolan M."/>
            <person name="Ohm R."/>
            <person name="Pangilinan J."/>
            <person name="Park H.-J."/>
            <person name="Ramirez L."/>
            <person name="Alfaro M."/>
            <person name="Sun H."/>
            <person name="Tritt A."/>
            <person name="Yoshinaga Y."/>
            <person name="Zwiers L.-H."/>
            <person name="Turgeon B."/>
            <person name="Goodwin S."/>
            <person name="Spatafora J."/>
            <person name="Crous P."/>
            <person name="Grigoriev I."/>
        </authorList>
    </citation>
    <scope>NUCLEOTIDE SEQUENCE</scope>
    <source>
        <strain evidence="3">CBS 107.79</strain>
    </source>
</reference>
<dbReference type="InterPro" id="IPR029058">
    <property type="entry name" value="AB_hydrolase_fold"/>
</dbReference>
<dbReference type="Gene3D" id="3.40.50.1820">
    <property type="entry name" value="alpha/beta hydrolase"/>
    <property type="match status" value="1"/>
</dbReference>
<dbReference type="PRINTS" id="PR00111">
    <property type="entry name" value="ABHYDROLASE"/>
</dbReference>
<dbReference type="Proteomes" id="UP000800036">
    <property type="component" value="Unassembled WGS sequence"/>
</dbReference>
<keyword evidence="4" id="KW-1185">Reference proteome</keyword>
<name>A0A6A5UTA9_9PLEO</name>
<proteinExistence type="predicted"/>
<sequence>MATVIQGCLSHFGHPKLPSCLLTGIACLGTVVFLRSTSNSLSTNVQSPSSFPRDTGPPHLTPQEVSKLPYPPDPLPGRREVGSPLGNTRVYEWGPEDGRKILLIHGISTPSIALAGLAHKLVERGCRVMLFDLFGRGYSSGPSPTTHRHDSALYAAQILICLQSSPTPWTSFTLIGYSLGGALAADFTSHFPLLIENLILIAPGGLIRTAHITWKSRLLYSTSGILPEWLIHRLVAKRLWSGPETARSMEPEPDTGTTTLNVNDAKSTANEPRGARRNSAVYKSSNHLLLPNYANSTASKVVDWQIEHHPGFVPAFISAIRYAPIHGQQPRWKILRENIERGVGSLRKVHLVLGEADPLIIAEELIEDATEVLGKDNVSVKVLHGVGHEIAISSAEDVADVVEEAFSGRD</sequence>
<dbReference type="PANTHER" id="PTHR43194">
    <property type="entry name" value="HYDROLASE ALPHA/BETA FOLD FAMILY"/>
    <property type="match status" value="1"/>
</dbReference>
<evidence type="ECO:0000313" key="3">
    <source>
        <dbReference type="EMBL" id="KAF1966982.1"/>
    </source>
</evidence>
<dbReference type="InterPro" id="IPR022742">
    <property type="entry name" value="Hydrolase_4"/>
</dbReference>
<organism evidence="3 4">
    <name type="scientific">Bimuria novae-zelandiae CBS 107.79</name>
    <dbReference type="NCBI Taxonomy" id="1447943"/>
    <lineage>
        <taxon>Eukaryota</taxon>
        <taxon>Fungi</taxon>
        <taxon>Dikarya</taxon>
        <taxon>Ascomycota</taxon>
        <taxon>Pezizomycotina</taxon>
        <taxon>Dothideomycetes</taxon>
        <taxon>Pleosporomycetidae</taxon>
        <taxon>Pleosporales</taxon>
        <taxon>Massarineae</taxon>
        <taxon>Didymosphaeriaceae</taxon>
        <taxon>Bimuria</taxon>
    </lineage>
</organism>
<feature type="compositionally biased region" description="Polar residues" evidence="1">
    <location>
        <begin position="41"/>
        <end position="52"/>
    </location>
</feature>
<dbReference type="EMBL" id="ML976739">
    <property type="protein sequence ID" value="KAF1966982.1"/>
    <property type="molecule type" value="Genomic_DNA"/>
</dbReference>
<dbReference type="Pfam" id="PF12146">
    <property type="entry name" value="Hydrolase_4"/>
    <property type="match status" value="1"/>
</dbReference>
<dbReference type="InterPro" id="IPR050228">
    <property type="entry name" value="Carboxylesterase_BioH"/>
</dbReference>
<dbReference type="GO" id="GO:0016787">
    <property type="term" value="F:hydrolase activity"/>
    <property type="evidence" value="ECO:0007669"/>
    <property type="project" value="UniProtKB-KW"/>
</dbReference>
<keyword evidence="3" id="KW-0378">Hydrolase</keyword>
<dbReference type="OrthoDB" id="408373at2759"/>
<dbReference type="AlphaFoldDB" id="A0A6A5UTA9"/>
<gene>
    <name evidence="3" type="ORF">BU23DRAFT_592890</name>
</gene>
<dbReference type="PANTHER" id="PTHR43194:SF2">
    <property type="entry name" value="PEROXISOMAL MEMBRANE PROTEIN LPX1"/>
    <property type="match status" value="1"/>
</dbReference>
<feature type="region of interest" description="Disordered" evidence="1">
    <location>
        <begin position="245"/>
        <end position="277"/>
    </location>
</feature>
<accession>A0A6A5UTA9</accession>
<dbReference type="SUPFAM" id="SSF53474">
    <property type="entry name" value="alpha/beta-Hydrolases"/>
    <property type="match status" value="1"/>
</dbReference>